<dbReference type="AlphaFoldDB" id="A0A3D9YX48"/>
<evidence type="ECO:0000256" key="11">
    <source>
        <dbReference type="ARBA" id="ARBA00023010"/>
    </source>
</evidence>
<keyword evidence="15" id="KW-1185">Reference proteome</keyword>
<evidence type="ECO:0000256" key="12">
    <source>
        <dbReference type="ARBA" id="ARBA00023136"/>
    </source>
</evidence>
<name>A0A3D9YX48_9HYPH</name>
<dbReference type="GO" id="GO:0015031">
    <property type="term" value="P:protein transport"/>
    <property type="evidence" value="ECO:0007669"/>
    <property type="project" value="UniProtKB-KW"/>
</dbReference>
<dbReference type="PANTHER" id="PTHR33909">
    <property type="entry name" value="SEC TRANSLOCON ACCESSORY COMPLEX SUBUNIT YAJC"/>
    <property type="match status" value="1"/>
</dbReference>
<dbReference type="InterPro" id="IPR003849">
    <property type="entry name" value="Preprotein_translocase_YajC"/>
</dbReference>
<evidence type="ECO:0000256" key="2">
    <source>
        <dbReference type="ARBA" id="ARBA00004162"/>
    </source>
</evidence>
<keyword evidence="11" id="KW-0811">Translocation</keyword>
<protein>
    <recommendedName>
        <fullName evidence="5">Sec translocon accessory complex subunit YajC</fullName>
    </recommendedName>
</protein>
<evidence type="ECO:0000313" key="15">
    <source>
        <dbReference type="Proteomes" id="UP000256900"/>
    </source>
</evidence>
<dbReference type="PRINTS" id="PR01853">
    <property type="entry name" value="YAJCTRNLCASE"/>
</dbReference>
<evidence type="ECO:0000256" key="3">
    <source>
        <dbReference type="ARBA" id="ARBA00006742"/>
    </source>
</evidence>
<dbReference type="Proteomes" id="UP000256900">
    <property type="component" value="Unassembled WGS sequence"/>
</dbReference>
<dbReference type="Pfam" id="PF02699">
    <property type="entry name" value="YajC"/>
    <property type="match status" value="1"/>
</dbReference>
<evidence type="ECO:0000256" key="7">
    <source>
        <dbReference type="ARBA" id="ARBA00022475"/>
    </source>
</evidence>
<keyword evidence="12 13" id="KW-0472">Membrane</keyword>
<keyword evidence="10 13" id="KW-1133">Transmembrane helix</keyword>
<evidence type="ECO:0000256" key="5">
    <source>
        <dbReference type="ARBA" id="ARBA00014962"/>
    </source>
</evidence>
<evidence type="ECO:0000256" key="8">
    <source>
        <dbReference type="ARBA" id="ARBA00022692"/>
    </source>
</evidence>
<dbReference type="GO" id="GO:0005886">
    <property type="term" value="C:plasma membrane"/>
    <property type="evidence" value="ECO:0007669"/>
    <property type="project" value="UniProtKB-SubCell"/>
</dbReference>
<evidence type="ECO:0000256" key="1">
    <source>
        <dbReference type="ARBA" id="ARBA00002061"/>
    </source>
</evidence>
<keyword evidence="6" id="KW-0813">Transport</keyword>
<comment type="caution">
    <text evidence="14">The sequence shown here is derived from an EMBL/GenBank/DDBJ whole genome shotgun (WGS) entry which is preliminary data.</text>
</comment>
<proteinExistence type="inferred from homology"/>
<evidence type="ECO:0000313" key="14">
    <source>
        <dbReference type="EMBL" id="REF86153.1"/>
    </source>
</evidence>
<reference evidence="14 15" key="1">
    <citation type="submission" date="2018-08" db="EMBL/GenBank/DDBJ databases">
        <title>Genomic Encyclopedia of Type Strains, Phase IV (KMG-IV): sequencing the most valuable type-strain genomes for metagenomic binning, comparative biology and taxonomic classification.</title>
        <authorList>
            <person name="Goeker M."/>
        </authorList>
    </citation>
    <scope>NUCLEOTIDE SEQUENCE [LARGE SCALE GENOMIC DNA]</scope>
    <source>
        <strain evidence="14 15">BW863</strain>
    </source>
</reference>
<evidence type="ECO:0000256" key="13">
    <source>
        <dbReference type="SAM" id="Phobius"/>
    </source>
</evidence>
<evidence type="ECO:0000256" key="10">
    <source>
        <dbReference type="ARBA" id="ARBA00022989"/>
    </source>
</evidence>
<comment type="subcellular location">
    <subcellularLocation>
        <location evidence="2">Cell membrane</location>
        <topology evidence="2">Single-pass membrane protein</topology>
    </subcellularLocation>
</comment>
<organism evidence="14 15">
    <name type="scientific">Methylovirgula ligni</name>
    <dbReference type="NCBI Taxonomy" id="569860"/>
    <lineage>
        <taxon>Bacteria</taxon>
        <taxon>Pseudomonadati</taxon>
        <taxon>Pseudomonadota</taxon>
        <taxon>Alphaproteobacteria</taxon>
        <taxon>Hyphomicrobiales</taxon>
        <taxon>Beijerinckiaceae</taxon>
        <taxon>Methylovirgula</taxon>
    </lineage>
</organism>
<comment type="similarity">
    <text evidence="3">Belongs to the YajC family.</text>
</comment>
<dbReference type="EMBL" id="QUMO01000003">
    <property type="protein sequence ID" value="REF86153.1"/>
    <property type="molecule type" value="Genomic_DNA"/>
</dbReference>
<dbReference type="PANTHER" id="PTHR33909:SF1">
    <property type="entry name" value="SEC TRANSLOCON ACCESSORY COMPLEX SUBUNIT YAJC"/>
    <property type="match status" value="1"/>
</dbReference>
<evidence type="ECO:0000256" key="6">
    <source>
        <dbReference type="ARBA" id="ARBA00022448"/>
    </source>
</evidence>
<accession>A0A3D9YX48</accession>
<gene>
    <name evidence="14" type="ORF">DES32_2198</name>
</gene>
<keyword evidence="7" id="KW-1003">Cell membrane</keyword>
<evidence type="ECO:0000256" key="4">
    <source>
        <dbReference type="ARBA" id="ARBA00011718"/>
    </source>
</evidence>
<evidence type="ECO:0000256" key="9">
    <source>
        <dbReference type="ARBA" id="ARBA00022927"/>
    </source>
</evidence>
<keyword evidence="9" id="KW-0653">Protein transport</keyword>
<keyword evidence="8 13" id="KW-0812">Transmembrane</keyword>
<dbReference type="SMART" id="SM01323">
    <property type="entry name" value="YajC"/>
    <property type="match status" value="1"/>
</dbReference>
<feature type="transmembrane region" description="Helical" evidence="13">
    <location>
        <begin position="61"/>
        <end position="80"/>
    </location>
</feature>
<comment type="function">
    <text evidence="1">The SecYEG-SecDF-YajC-YidC holo-translocon (HTL) protein secretase/insertase is a supercomplex required for protein secretion, insertion of proteins into membranes, and assembly of membrane protein complexes. While the SecYEG complex is essential for assembly of a number of proteins and complexes, the SecDF-YajC-YidC subcomplex facilitates these functions.</text>
</comment>
<dbReference type="NCBIfam" id="TIGR00739">
    <property type="entry name" value="yajC"/>
    <property type="match status" value="1"/>
</dbReference>
<comment type="subunit">
    <text evidence="4">Part of the SecDF-YidC-YajC translocase complex. The SecDF-YidC-YajC translocase forms a supercomplex with SecYEG, called the holo-translocon (HTL).</text>
</comment>
<sequence>MKAGVRVQLGAIAFVPALAIVPAQNRDEISRAGSKPLKEKMLFTPAFAQVFGGAPGGASDIFGFIAPFALIVIIMYFLVIRPQQKNARTHADIIKNVRRGDTIVMNGGLIGKVARVVDDNELELEIAPNIKVRVARALISEVRSKGEPVKDSA</sequence>